<evidence type="ECO:0000256" key="2">
    <source>
        <dbReference type="ARBA" id="ARBA00012438"/>
    </source>
</evidence>
<evidence type="ECO:0000313" key="7">
    <source>
        <dbReference type="EMBL" id="VAV93948.1"/>
    </source>
</evidence>
<accession>A0A3B0S0J8</accession>
<keyword evidence="3" id="KW-0808">Transferase</keyword>
<dbReference type="Gene3D" id="3.30.565.10">
    <property type="entry name" value="Histidine kinase-like ATPase, C-terminal domain"/>
    <property type="match status" value="1"/>
</dbReference>
<gene>
    <name evidence="7" type="ORF">MNBD_ALPHA04-115</name>
</gene>
<name>A0A3B0S0J8_9ZZZZ</name>
<feature type="non-terminal residue" evidence="7">
    <location>
        <position position="1"/>
    </location>
</feature>
<reference evidence="7" key="1">
    <citation type="submission" date="2018-06" db="EMBL/GenBank/DDBJ databases">
        <authorList>
            <person name="Zhirakovskaya E."/>
        </authorList>
    </citation>
    <scope>NUCLEOTIDE SEQUENCE</scope>
</reference>
<dbReference type="GO" id="GO:0000160">
    <property type="term" value="P:phosphorelay signal transduction system"/>
    <property type="evidence" value="ECO:0007669"/>
    <property type="project" value="UniProtKB-KW"/>
</dbReference>
<dbReference type="GO" id="GO:0004673">
    <property type="term" value="F:protein histidine kinase activity"/>
    <property type="evidence" value="ECO:0007669"/>
    <property type="project" value="UniProtKB-EC"/>
</dbReference>
<sequence length="108" mass="11794">ESTVPPLALMRIISNLVSNAIKYTDSGKVLLGARRRGNGFVIEIWDSGRGMSEEEIVRFQSAYQKGDVSEGEGLGLAICYDLARQHGLRLEVASNPGRGTRMSIVIDE</sequence>
<dbReference type="EC" id="2.7.13.3" evidence="2"/>
<organism evidence="7">
    <name type="scientific">hydrothermal vent metagenome</name>
    <dbReference type="NCBI Taxonomy" id="652676"/>
    <lineage>
        <taxon>unclassified sequences</taxon>
        <taxon>metagenomes</taxon>
        <taxon>ecological metagenomes</taxon>
    </lineage>
</organism>
<dbReference type="InterPro" id="IPR050736">
    <property type="entry name" value="Sensor_HK_Regulatory"/>
</dbReference>
<dbReference type="PRINTS" id="PR00344">
    <property type="entry name" value="BCTRLSENSOR"/>
</dbReference>
<evidence type="ECO:0000256" key="5">
    <source>
        <dbReference type="ARBA" id="ARBA00023012"/>
    </source>
</evidence>
<dbReference type="PANTHER" id="PTHR43711:SF1">
    <property type="entry name" value="HISTIDINE KINASE 1"/>
    <property type="match status" value="1"/>
</dbReference>
<evidence type="ECO:0000256" key="1">
    <source>
        <dbReference type="ARBA" id="ARBA00000085"/>
    </source>
</evidence>
<evidence type="ECO:0000256" key="3">
    <source>
        <dbReference type="ARBA" id="ARBA00022679"/>
    </source>
</evidence>
<keyword evidence="5" id="KW-0902">Two-component regulatory system</keyword>
<dbReference type="SMART" id="SM00387">
    <property type="entry name" value="HATPase_c"/>
    <property type="match status" value="1"/>
</dbReference>
<dbReference type="SUPFAM" id="SSF55874">
    <property type="entry name" value="ATPase domain of HSP90 chaperone/DNA topoisomerase II/histidine kinase"/>
    <property type="match status" value="1"/>
</dbReference>
<comment type="catalytic activity">
    <reaction evidence="1">
        <text>ATP + protein L-histidine = ADP + protein N-phospho-L-histidine.</text>
        <dbReference type="EC" id="2.7.13.3"/>
    </reaction>
</comment>
<protein>
    <recommendedName>
        <fullName evidence="2">histidine kinase</fullName>
        <ecNumber evidence="2">2.7.13.3</ecNumber>
    </recommendedName>
</protein>
<dbReference type="InterPro" id="IPR036890">
    <property type="entry name" value="HATPase_C_sf"/>
</dbReference>
<dbReference type="PROSITE" id="PS50109">
    <property type="entry name" value="HIS_KIN"/>
    <property type="match status" value="1"/>
</dbReference>
<keyword evidence="4" id="KW-0418">Kinase</keyword>
<dbReference type="AlphaFoldDB" id="A0A3B0S0J8"/>
<evidence type="ECO:0000256" key="4">
    <source>
        <dbReference type="ARBA" id="ARBA00022777"/>
    </source>
</evidence>
<dbReference type="InterPro" id="IPR005467">
    <property type="entry name" value="His_kinase_dom"/>
</dbReference>
<dbReference type="InterPro" id="IPR004358">
    <property type="entry name" value="Sig_transdc_His_kin-like_C"/>
</dbReference>
<evidence type="ECO:0000259" key="6">
    <source>
        <dbReference type="PROSITE" id="PS50109"/>
    </source>
</evidence>
<dbReference type="PANTHER" id="PTHR43711">
    <property type="entry name" value="TWO-COMPONENT HISTIDINE KINASE"/>
    <property type="match status" value="1"/>
</dbReference>
<feature type="domain" description="Histidine kinase" evidence="6">
    <location>
        <begin position="1"/>
        <end position="108"/>
    </location>
</feature>
<dbReference type="InterPro" id="IPR003594">
    <property type="entry name" value="HATPase_dom"/>
</dbReference>
<proteinExistence type="predicted"/>
<dbReference type="Pfam" id="PF02518">
    <property type="entry name" value="HATPase_c"/>
    <property type="match status" value="1"/>
</dbReference>
<dbReference type="EMBL" id="UOEF01000173">
    <property type="protein sequence ID" value="VAV93948.1"/>
    <property type="molecule type" value="Genomic_DNA"/>
</dbReference>